<organism evidence="9 10">
    <name type="scientific">Aromia moschata</name>
    <dbReference type="NCBI Taxonomy" id="1265417"/>
    <lineage>
        <taxon>Eukaryota</taxon>
        <taxon>Metazoa</taxon>
        <taxon>Ecdysozoa</taxon>
        <taxon>Arthropoda</taxon>
        <taxon>Hexapoda</taxon>
        <taxon>Insecta</taxon>
        <taxon>Pterygota</taxon>
        <taxon>Neoptera</taxon>
        <taxon>Endopterygota</taxon>
        <taxon>Coleoptera</taxon>
        <taxon>Polyphaga</taxon>
        <taxon>Cucujiformia</taxon>
        <taxon>Chrysomeloidea</taxon>
        <taxon>Cerambycidae</taxon>
        <taxon>Cerambycinae</taxon>
        <taxon>Callichromatini</taxon>
        <taxon>Aromia</taxon>
    </lineage>
</organism>
<dbReference type="InterPro" id="IPR001661">
    <property type="entry name" value="Glyco_hydro_37"/>
</dbReference>
<evidence type="ECO:0000256" key="8">
    <source>
        <dbReference type="SAM" id="SignalP"/>
    </source>
</evidence>
<evidence type="ECO:0000256" key="5">
    <source>
        <dbReference type="ARBA" id="ARBA00022801"/>
    </source>
</evidence>
<keyword evidence="5 7" id="KW-0378">Hydrolase</keyword>
<evidence type="ECO:0000256" key="1">
    <source>
        <dbReference type="ARBA" id="ARBA00001576"/>
    </source>
</evidence>
<dbReference type="InterPro" id="IPR018232">
    <property type="entry name" value="Glyco_hydro_37_CS"/>
</dbReference>
<dbReference type="PRINTS" id="PR00744">
    <property type="entry name" value="GLHYDRLASE37"/>
</dbReference>
<comment type="catalytic activity">
    <reaction evidence="1 7">
        <text>alpha,alpha-trehalose + H2O = alpha-D-glucose + beta-D-glucose</text>
        <dbReference type="Rhea" id="RHEA:32675"/>
        <dbReference type="ChEBI" id="CHEBI:15377"/>
        <dbReference type="ChEBI" id="CHEBI:15903"/>
        <dbReference type="ChEBI" id="CHEBI:16551"/>
        <dbReference type="ChEBI" id="CHEBI:17925"/>
        <dbReference type="EC" id="3.2.1.28"/>
    </reaction>
</comment>
<evidence type="ECO:0000256" key="6">
    <source>
        <dbReference type="ARBA" id="ARBA00023295"/>
    </source>
</evidence>
<dbReference type="SUPFAM" id="SSF48208">
    <property type="entry name" value="Six-hairpin glycosidases"/>
    <property type="match status" value="1"/>
</dbReference>
<evidence type="ECO:0000256" key="4">
    <source>
        <dbReference type="ARBA" id="ARBA00019905"/>
    </source>
</evidence>
<evidence type="ECO:0000256" key="7">
    <source>
        <dbReference type="RuleBase" id="RU361180"/>
    </source>
</evidence>
<gene>
    <name evidence="9" type="ORF">NQ318_016995</name>
</gene>
<dbReference type="GO" id="GO:0004555">
    <property type="term" value="F:alpha,alpha-trehalase activity"/>
    <property type="evidence" value="ECO:0007669"/>
    <property type="project" value="UniProtKB-EC"/>
</dbReference>
<dbReference type="PROSITE" id="PS00927">
    <property type="entry name" value="TREHALASE_1"/>
    <property type="match status" value="1"/>
</dbReference>
<sequence length="306" mass="35220">MKELTTVLVAIFSWKSAQSQTLQSCDSHVYCQGQLLDVVQRAEIFEDSKTFVDLTQVNFPATTEQNFKDLMRETNDNPSTDQIREFVKKNFLSESELEEWSPSDHNTEPGFLKKIEDTVVREFAKDLVNIWPTLARKVKSDVSANPDRHSLIPVPNGFIIPGGRFRELYYWDSYWIIKGLLICEMDKTARGMLENLITFVDRYGYIPNGGRVYYLNRSQPPLLTLMVGLYVDATKDNNWLRKNIGFLDKELTWWLNNRTVVVEKSGVKYTLAHFSSDSGTPRPESYIEDIRTCASYADEKGKGNLI</sequence>
<dbReference type="AlphaFoldDB" id="A0AAV8YER7"/>
<keyword evidence="6 7" id="KW-0326">Glycosidase</keyword>
<evidence type="ECO:0000256" key="3">
    <source>
        <dbReference type="ARBA" id="ARBA00012757"/>
    </source>
</evidence>
<proteinExistence type="inferred from homology"/>
<reference evidence="9" key="1">
    <citation type="journal article" date="2023" name="Insect Mol. Biol.">
        <title>Genome sequencing provides insights into the evolution of gene families encoding plant cell wall-degrading enzymes in longhorned beetles.</title>
        <authorList>
            <person name="Shin N.R."/>
            <person name="Okamura Y."/>
            <person name="Kirsch R."/>
            <person name="Pauchet Y."/>
        </authorList>
    </citation>
    <scope>NUCLEOTIDE SEQUENCE</scope>
    <source>
        <strain evidence="9">AMC_N1</strain>
    </source>
</reference>
<dbReference type="Gene3D" id="1.50.10.10">
    <property type="match status" value="1"/>
</dbReference>
<evidence type="ECO:0000313" key="9">
    <source>
        <dbReference type="EMBL" id="KAJ8949091.1"/>
    </source>
</evidence>
<keyword evidence="10" id="KW-1185">Reference proteome</keyword>
<protein>
    <recommendedName>
        <fullName evidence="4 7">Trehalase</fullName>
        <ecNumber evidence="3 7">3.2.1.28</ecNumber>
    </recommendedName>
    <alternativeName>
        <fullName evidence="7">Alpha-trehalose glucohydrolase</fullName>
    </alternativeName>
</protein>
<evidence type="ECO:0000256" key="2">
    <source>
        <dbReference type="ARBA" id="ARBA00005615"/>
    </source>
</evidence>
<name>A0AAV8YER7_9CUCU</name>
<dbReference type="EC" id="3.2.1.28" evidence="3 7"/>
<dbReference type="GO" id="GO:0005993">
    <property type="term" value="P:trehalose catabolic process"/>
    <property type="evidence" value="ECO:0007669"/>
    <property type="project" value="TreeGrafter"/>
</dbReference>
<keyword evidence="8" id="KW-0732">Signal</keyword>
<dbReference type="EMBL" id="JAPWTK010000124">
    <property type="protein sequence ID" value="KAJ8949091.1"/>
    <property type="molecule type" value="Genomic_DNA"/>
</dbReference>
<dbReference type="Proteomes" id="UP001162162">
    <property type="component" value="Unassembled WGS sequence"/>
</dbReference>
<comment type="similarity">
    <text evidence="2 7">Belongs to the glycosyl hydrolase 37 family.</text>
</comment>
<dbReference type="InterPro" id="IPR012341">
    <property type="entry name" value="6hp_glycosidase-like_sf"/>
</dbReference>
<dbReference type="InterPro" id="IPR008928">
    <property type="entry name" value="6-hairpin_glycosidase_sf"/>
</dbReference>
<comment type="caution">
    <text evidence="9">The sequence shown here is derived from an EMBL/GenBank/DDBJ whole genome shotgun (WGS) entry which is preliminary data.</text>
</comment>
<dbReference type="PANTHER" id="PTHR23403:SF1">
    <property type="entry name" value="TREHALASE"/>
    <property type="match status" value="1"/>
</dbReference>
<feature type="signal peptide" evidence="8">
    <location>
        <begin position="1"/>
        <end position="19"/>
    </location>
</feature>
<accession>A0AAV8YER7</accession>
<feature type="chain" id="PRO_5043854999" description="Trehalase" evidence="8">
    <location>
        <begin position="20"/>
        <end position="306"/>
    </location>
</feature>
<dbReference type="Pfam" id="PF01204">
    <property type="entry name" value="Trehalase"/>
    <property type="match status" value="1"/>
</dbReference>
<dbReference type="PANTHER" id="PTHR23403">
    <property type="entry name" value="TREHALASE"/>
    <property type="match status" value="1"/>
</dbReference>
<evidence type="ECO:0000313" key="10">
    <source>
        <dbReference type="Proteomes" id="UP001162162"/>
    </source>
</evidence>